<dbReference type="InterPro" id="IPR002734">
    <property type="entry name" value="RibDG_C"/>
</dbReference>
<evidence type="ECO:0000313" key="2">
    <source>
        <dbReference type="EMBL" id="SMH35172.1"/>
    </source>
</evidence>
<dbReference type="SUPFAM" id="SSF53597">
    <property type="entry name" value="Dihydrofolate reductase-like"/>
    <property type="match status" value="1"/>
</dbReference>
<dbReference type="OrthoDB" id="7342392at2"/>
<feature type="domain" description="Bacterial bifunctional deaminase-reductase C-terminal" evidence="1">
    <location>
        <begin position="119"/>
        <end position="177"/>
    </location>
</feature>
<keyword evidence="3" id="KW-1185">Reference proteome</keyword>
<dbReference type="GO" id="GO:0008703">
    <property type="term" value="F:5-amino-6-(5-phosphoribosylamino)uracil reductase activity"/>
    <property type="evidence" value="ECO:0007669"/>
    <property type="project" value="InterPro"/>
</dbReference>
<dbReference type="RefSeq" id="WP_085475520.1">
    <property type="nucleotide sequence ID" value="NZ_FXBM01000001.1"/>
</dbReference>
<accession>A0A1X7NC47</accession>
<organism evidence="2 3">
    <name type="scientific">Rathayibacter oskolensis</name>
    <dbReference type="NCBI Taxonomy" id="1891671"/>
    <lineage>
        <taxon>Bacteria</taxon>
        <taxon>Bacillati</taxon>
        <taxon>Actinomycetota</taxon>
        <taxon>Actinomycetes</taxon>
        <taxon>Micrococcales</taxon>
        <taxon>Microbacteriaceae</taxon>
        <taxon>Rathayibacter</taxon>
    </lineage>
</organism>
<dbReference type="STRING" id="1891671.SAMN06295885_1089"/>
<dbReference type="AlphaFoldDB" id="A0A1X7NC47"/>
<dbReference type="Pfam" id="PF01872">
    <property type="entry name" value="RibD_C"/>
    <property type="match status" value="1"/>
</dbReference>
<dbReference type="InterPro" id="IPR024072">
    <property type="entry name" value="DHFR-like_dom_sf"/>
</dbReference>
<dbReference type="Proteomes" id="UP000193711">
    <property type="component" value="Unassembled WGS sequence"/>
</dbReference>
<dbReference type="Gene3D" id="3.40.430.10">
    <property type="entry name" value="Dihydrofolate Reductase, subunit A"/>
    <property type="match status" value="1"/>
</dbReference>
<evidence type="ECO:0000313" key="3">
    <source>
        <dbReference type="Proteomes" id="UP000193711"/>
    </source>
</evidence>
<sequence length="186" mass="19907">MGELVVQQFVTADGFAASPGGAFDVFEGVGTEMADFEERNTARMPGVGSILLGRATYEMFVQYWPTAVSDGELIADAINLTPKHVVSSTLTEAPWGTFDPASVIGIDDVAGVVERPGDTLVWGSLTLTQHLFAANAVDRVRLVVLPTAIGRGIPWSPEGVPLALELLDVARFANGMVETEYRVARR</sequence>
<proteinExistence type="predicted"/>
<reference evidence="3" key="1">
    <citation type="submission" date="2017-04" db="EMBL/GenBank/DDBJ databases">
        <authorList>
            <person name="Varghese N."/>
            <person name="Submissions S."/>
        </authorList>
    </citation>
    <scope>NUCLEOTIDE SEQUENCE [LARGE SCALE GENOMIC DNA]</scope>
    <source>
        <strain evidence="3">VKM Ac-2121</strain>
    </source>
</reference>
<name>A0A1X7NC47_9MICO</name>
<dbReference type="GO" id="GO:0009231">
    <property type="term" value="P:riboflavin biosynthetic process"/>
    <property type="evidence" value="ECO:0007669"/>
    <property type="project" value="InterPro"/>
</dbReference>
<gene>
    <name evidence="2" type="ORF">SAMN06295885_1089</name>
</gene>
<protein>
    <submittedName>
        <fullName evidence="2">Dihydrofolate reductase</fullName>
    </submittedName>
</protein>
<evidence type="ECO:0000259" key="1">
    <source>
        <dbReference type="Pfam" id="PF01872"/>
    </source>
</evidence>
<dbReference type="EMBL" id="FXBM01000001">
    <property type="protein sequence ID" value="SMH35172.1"/>
    <property type="molecule type" value="Genomic_DNA"/>
</dbReference>